<evidence type="ECO:0000259" key="13">
    <source>
        <dbReference type="PROSITE" id="PS50104"/>
    </source>
</evidence>
<dbReference type="GO" id="GO:0007165">
    <property type="term" value="P:signal transduction"/>
    <property type="evidence" value="ECO:0007669"/>
    <property type="project" value="InterPro"/>
</dbReference>
<dbReference type="GO" id="GO:0005886">
    <property type="term" value="C:plasma membrane"/>
    <property type="evidence" value="ECO:0007669"/>
    <property type="project" value="TreeGrafter"/>
</dbReference>
<feature type="domain" description="TIR" evidence="13">
    <location>
        <begin position="1352"/>
        <end position="1492"/>
    </location>
</feature>
<dbReference type="EMBL" id="GGYP01005483">
    <property type="protein sequence ID" value="MDE50254.1"/>
    <property type="molecule type" value="Transcribed_RNA"/>
</dbReference>
<gene>
    <name evidence="14" type="primary">Tl_2</name>
    <name evidence="14" type="ORF">g.12596</name>
</gene>
<keyword evidence="10" id="KW-0325">Glycoprotein</keyword>
<feature type="region of interest" description="Disordered" evidence="11">
    <location>
        <begin position="1511"/>
        <end position="1536"/>
    </location>
</feature>
<keyword evidence="7 12" id="KW-1133">Transmembrane helix</keyword>
<dbReference type="PANTHER" id="PTHR24365">
    <property type="entry name" value="TOLL-LIKE RECEPTOR"/>
    <property type="match status" value="1"/>
</dbReference>
<keyword evidence="8 12" id="KW-0472">Membrane</keyword>
<evidence type="ECO:0000256" key="12">
    <source>
        <dbReference type="SAM" id="Phobius"/>
    </source>
</evidence>
<evidence type="ECO:0000313" key="14">
    <source>
        <dbReference type="EMBL" id="MDE50254.1"/>
    </source>
</evidence>
<dbReference type="GO" id="GO:0038023">
    <property type="term" value="F:signaling receptor activity"/>
    <property type="evidence" value="ECO:0007669"/>
    <property type="project" value="TreeGrafter"/>
</dbReference>
<dbReference type="SUPFAM" id="SSF52058">
    <property type="entry name" value="L domain-like"/>
    <property type="match status" value="3"/>
</dbReference>
<feature type="region of interest" description="Disordered" evidence="11">
    <location>
        <begin position="123"/>
        <end position="175"/>
    </location>
</feature>
<feature type="region of interest" description="Disordered" evidence="11">
    <location>
        <begin position="1269"/>
        <end position="1312"/>
    </location>
</feature>
<dbReference type="Pfam" id="PF13306">
    <property type="entry name" value="LRR_5"/>
    <property type="match status" value="1"/>
</dbReference>
<dbReference type="InterPro" id="IPR035897">
    <property type="entry name" value="Toll_tir_struct_dom_sf"/>
</dbReference>
<evidence type="ECO:0000256" key="8">
    <source>
        <dbReference type="ARBA" id="ARBA00023136"/>
    </source>
</evidence>
<dbReference type="SMART" id="SM00364">
    <property type="entry name" value="LRR_BAC"/>
    <property type="match status" value="5"/>
</dbReference>
<dbReference type="SMART" id="SM00365">
    <property type="entry name" value="LRR_SD22"/>
    <property type="match status" value="7"/>
</dbReference>
<feature type="compositionally biased region" description="Basic residues" evidence="11">
    <location>
        <begin position="40"/>
        <end position="51"/>
    </location>
</feature>
<dbReference type="InterPro" id="IPR000157">
    <property type="entry name" value="TIR_dom"/>
</dbReference>
<evidence type="ECO:0000256" key="11">
    <source>
        <dbReference type="SAM" id="MobiDB-lite"/>
    </source>
</evidence>
<evidence type="ECO:0000256" key="7">
    <source>
        <dbReference type="ARBA" id="ARBA00022989"/>
    </source>
</evidence>
<feature type="region of interest" description="Disordered" evidence="11">
    <location>
        <begin position="1171"/>
        <end position="1191"/>
    </location>
</feature>
<keyword evidence="9" id="KW-0675">Receptor</keyword>
<evidence type="ECO:0000256" key="10">
    <source>
        <dbReference type="ARBA" id="ARBA00023180"/>
    </source>
</evidence>
<feature type="compositionally biased region" description="Low complexity" evidence="11">
    <location>
        <begin position="1296"/>
        <end position="1312"/>
    </location>
</feature>
<keyword evidence="4 12" id="KW-0812">Transmembrane</keyword>
<feature type="compositionally biased region" description="Low complexity" evidence="11">
    <location>
        <begin position="1"/>
        <end position="22"/>
    </location>
</feature>
<dbReference type="InterPro" id="IPR001611">
    <property type="entry name" value="Leu-rich_rpt"/>
</dbReference>
<dbReference type="PANTHER" id="PTHR24365:SF541">
    <property type="entry name" value="PROTEIN TOLL-RELATED"/>
    <property type="match status" value="1"/>
</dbReference>
<dbReference type="PROSITE" id="PS51450">
    <property type="entry name" value="LRR"/>
    <property type="match status" value="5"/>
</dbReference>
<evidence type="ECO:0000256" key="6">
    <source>
        <dbReference type="ARBA" id="ARBA00022737"/>
    </source>
</evidence>
<keyword evidence="6" id="KW-0677">Repeat</keyword>
<evidence type="ECO:0000256" key="4">
    <source>
        <dbReference type="ARBA" id="ARBA00022692"/>
    </source>
</evidence>
<sequence length="1661" mass="186885">MSITITSKTTTSSRLATTTSATPQPLPSQATTTKTTTSHSKTKRQRRRKRRHVDEIGKHHLIEPKTMPSHTSTIAPSISLLNSNNFFTIIIKKHQSTSFMAISIVMLLLLQSTATTLAQHKQSTALSSQDSVSNKTTPLAVTTPPSTISSAGSHMTSLVEGSNNNNNNNNQGDIKRHLPAASASELQNNQQPAIEQVAKAEALTAAVVPQSSSSQQQNSAKSFEVCKAQSAINQHLTNLSQIVFQPSDICSSWHKMLRTMTTMTSSDSNQMTTNSDLNPWYHIEQLNLSENNLTVLHDSSGMSRLINLLELKITHNQLSRCEEASLFGLQRLQSLDLSHNKLKGLPAKFFQPVKHTIKKLNLSFNSISVLVPTLFDSLNQLEYLDLSHNDITSHWINGDRLFKNLTQLHYLDLSFNKLDVISSPATFGSLQQLETLSLQHNELRQVPETIQHLRFLSSLDLSQNLIHDITNASYLSNCRLLFNLNLESNLLENITRDAFSDLPALKVLNLANNRIHHLDQQAFDYVPDLHALRLDSNRLVDFGQAFVNLRFLLMLNISSNRISSFDYAQIPLGLQWLDLHSNKIDKLNNYYYSPSAQQQFSASNDILNQQGSIGQQWQSMLRLTTLDASHNLIRELDNTSLPESLETVQLNNNHIKTIASLTFSTKSNLTRINLSHNQLTALPFDALKLNNNRDIMQPQLQQQKFVDVYLANNPFVCNCNMGWFSHLLLASTNPFPGGLVSAAAGSARDQTFVNIHARMASRQLPRVADAAIVNCHLPFGRQTTYTADPNQWSPVMAANQMALQHNHHPHAHDQPLILRQMELLQSVHLCPYKAHCFAACNCCDFDACDCEMSCPENCSCYYNQKWTTNIVDCSANNQIYGNSQMRFTQMMMGASGSNHHYTHHHHHRPSSMGQQGLIGAPQTVKFTNIPEKIPMDVTDLYLDGLELIQLRSNALIGRIKLRTLHLNNSRIHSIENKALATQKTLIVLQLNSNFLTELQGYEFEQQADLRELYLANNRLRFIANNTFTPLKSLQILHLQNNQLYHLNFWSNIPSGHKMISINLGQNPWSCQCGVIEPMLMWLQTNIKYIYDRKSVSCQHERSVSLHLISPLATENSLSPIIYGSNSENYPMFTKDMCLNYTVPIIQPSPMPEQVQPGGDIENLTTPILEDSSQLNGSFNKPPNDEPLPPSDIDYDRGFARSTTPPEFFNPITSPPRNPTGPSVSSLLIGVTSMMIILIVVVLSFVHYRRRMGVWFYSNYGLNMFSGNKPHKHSTNSIGKHQQHHPHLSHQYGVGSSAGSTSSSSAASSNMSHALCQQQSTNGSIGLVTTPLIVTNSNQAIMNSATPYQDDDRLFDAYLTYSKHDEQFINDYIAPELECSPPSYRVALHYRDLPVTTNEFLTDCIIETANASRRVIMVVSEQLLRTEWQQYEFRSAHLEALKNNYRQRLIIIMLGQPSLVAANLDPDMLQWLKSCTCIHWGEKMFWQRLRFAMPELPFSRQQNQHLRYQTLTAHQQQTGRHNNKGSSNQNSHSKNHNLGVNFLKSATGLLSGGNGHTAIPPPMGQQQLVTSSMHQSLGRPLPHPLNGANFNTTKQHQLQLQEEHHYAHLTPTTMIHQQQQHHHQQTLGGVGDISSVSHAYHQPIYGDPAQQQQHRDKNPVHI</sequence>
<dbReference type="SMART" id="SM00255">
    <property type="entry name" value="TIR"/>
    <property type="match status" value="1"/>
</dbReference>
<organism evidence="14">
    <name type="scientific">Aceria tosichella</name>
    <name type="common">wheat curl mite</name>
    <dbReference type="NCBI Taxonomy" id="561515"/>
    <lineage>
        <taxon>Eukaryota</taxon>
        <taxon>Metazoa</taxon>
        <taxon>Ecdysozoa</taxon>
        <taxon>Arthropoda</taxon>
        <taxon>Chelicerata</taxon>
        <taxon>Arachnida</taxon>
        <taxon>Acari</taxon>
        <taxon>Acariformes</taxon>
        <taxon>Trombidiformes</taxon>
        <taxon>Prostigmata</taxon>
        <taxon>Eupodina</taxon>
        <taxon>Eriophyoidea</taxon>
        <taxon>Eriophyidae</taxon>
        <taxon>Eriophyinae</taxon>
        <taxon>Aceriini</taxon>
        <taxon>Aceria</taxon>
    </lineage>
</organism>
<reference evidence="14" key="1">
    <citation type="submission" date="2018-10" db="EMBL/GenBank/DDBJ databases">
        <title>Transcriptome assembly of Aceria tosichella (Wheat curl mite) Type 2.</title>
        <authorList>
            <person name="Scully E.D."/>
            <person name="Geib S.M."/>
            <person name="Palmer N.A."/>
            <person name="Gupta A.K."/>
            <person name="Sarath G."/>
            <person name="Tatineni S."/>
        </authorList>
    </citation>
    <scope>NUCLEOTIDE SEQUENCE</scope>
    <source>
        <strain evidence="14">LincolnNE</strain>
    </source>
</reference>
<accession>A0A6G1SIB6</accession>
<dbReference type="Pfam" id="PF13855">
    <property type="entry name" value="LRR_8"/>
    <property type="match status" value="4"/>
</dbReference>
<comment type="similarity">
    <text evidence="2">Belongs to the Toll-like receptor family.</text>
</comment>
<keyword evidence="3" id="KW-0433">Leucine-rich repeat</keyword>
<feature type="compositionally biased region" description="Polar residues" evidence="11">
    <location>
        <begin position="123"/>
        <end position="162"/>
    </location>
</feature>
<name>A0A6G1SIB6_9ACAR</name>
<keyword evidence="5" id="KW-0732">Signal</keyword>
<evidence type="ECO:0000256" key="3">
    <source>
        <dbReference type="ARBA" id="ARBA00022614"/>
    </source>
</evidence>
<protein>
    <submittedName>
        <fullName evidence="14">Protein toll</fullName>
    </submittedName>
</protein>
<dbReference type="SMART" id="SM00369">
    <property type="entry name" value="LRR_TYP"/>
    <property type="match status" value="17"/>
</dbReference>
<dbReference type="PROSITE" id="PS50104">
    <property type="entry name" value="TIR"/>
    <property type="match status" value="1"/>
</dbReference>
<dbReference type="Gene3D" id="3.40.50.10140">
    <property type="entry name" value="Toll/interleukin-1 receptor homology (TIR) domain"/>
    <property type="match status" value="1"/>
</dbReference>
<evidence type="ECO:0000256" key="1">
    <source>
        <dbReference type="ARBA" id="ARBA00004167"/>
    </source>
</evidence>
<proteinExistence type="inferred from homology"/>
<evidence type="ECO:0000256" key="5">
    <source>
        <dbReference type="ARBA" id="ARBA00022729"/>
    </source>
</evidence>
<dbReference type="InterPro" id="IPR026906">
    <property type="entry name" value="LRR_5"/>
</dbReference>
<comment type="subcellular location">
    <subcellularLocation>
        <location evidence="1">Membrane</location>
        <topology evidence="1">Single-pass membrane protein</topology>
    </subcellularLocation>
</comment>
<dbReference type="PRINTS" id="PR00019">
    <property type="entry name" value="LEURICHRPT"/>
</dbReference>
<evidence type="ECO:0000256" key="2">
    <source>
        <dbReference type="ARBA" id="ARBA00009634"/>
    </source>
</evidence>
<feature type="compositionally biased region" description="Polar residues" evidence="11">
    <location>
        <begin position="1171"/>
        <end position="1180"/>
    </location>
</feature>
<dbReference type="InterPro" id="IPR032675">
    <property type="entry name" value="LRR_dom_sf"/>
</dbReference>
<dbReference type="InterPro" id="IPR003591">
    <property type="entry name" value="Leu-rich_rpt_typical-subtyp"/>
</dbReference>
<feature type="transmembrane region" description="Helical" evidence="12">
    <location>
        <begin position="1223"/>
        <end position="1245"/>
    </location>
</feature>
<dbReference type="SUPFAM" id="SSF52200">
    <property type="entry name" value="Toll/Interleukin receptor TIR domain"/>
    <property type="match status" value="1"/>
</dbReference>
<evidence type="ECO:0000256" key="9">
    <source>
        <dbReference type="ARBA" id="ARBA00023170"/>
    </source>
</evidence>
<dbReference type="Gene3D" id="3.80.10.10">
    <property type="entry name" value="Ribonuclease Inhibitor"/>
    <property type="match status" value="5"/>
</dbReference>
<feature type="region of interest" description="Disordered" evidence="11">
    <location>
        <begin position="1"/>
        <end position="54"/>
    </location>
</feature>